<organism evidence="2">
    <name type="scientific">Prasinoderma singulare</name>
    <dbReference type="NCBI Taxonomy" id="676789"/>
    <lineage>
        <taxon>Eukaryota</taxon>
        <taxon>Viridiplantae</taxon>
        <taxon>Prasinodermophyta</taxon>
        <taxon>Prasinodermophyceae</taxon>
        <taxon>Prasinodermales</taxon>
        <taxon>Prasinodermaceae</taxon>
        <taxon>Prasinoderma</taxon>
    </lineage>
</organism>
<feature type="chain" id="PRO_5030817582" evidence="1">
    <location>
        <begin position="24"/>
        <end position="211"/>
    </location>
</feature>
<dbReference type="AlphaFoldDB" id="A0A7S3FK92"/>
<sequence length="211" mass="21365">MIRGALLAASVAAALRLPVPAVGWPLGSVCKASCAGPPPTSVIGFNKPITLYGYTQVVGTFYDSSNSSILPLRFGGAIVPSDVGCKSPLSQVLCQEIADFASDFFCAEGEVATSSCVPVSEEVQGPLCGATCAGVTAYGGFNEALLDEGIPDGTEVTITFAFPTMTDEMCTAACAISEASCMENPGNPVFTCLGAIDGPSAPVPVPAPAEE</sequence>
<keyword evidence="1" id="KW-0732">Signal</keyword>
<evidence type="ECO:0000256" key="1">
    <source>
        <dbReference type="SAM" id="SignalP"/>
    </source>
</evidence>
<feature type="signal peptide" evidence="1">
    <location>
        <begin position="1"/>
        <end position="23"/>
    </location>
</feature>
<evidence type="ECO:0000313" key="2">
    <source>
        <dbReference type="EMBL" id="CAE0152907.1"/>
    </source>
</evidence>
<accession>A0A7S3FK92</accession>
<name>A0A7S3FK92_9VIRI</name>
<dbReference type="EMBL" id="HBHY01021798">
    <property type="protein sequence ID" value="CAE0152907.1"/>
    <property type="molecule type" value="Transcribed_RNA"/>
</dbReference>
<protein>
    <submittedName>
        <fullName evidence="2">Uncharacterized protein</fullName>
    </submittedName>
</protein>
<proteinExistence type="predicted"/>
<reference evidence="2" key="1">
    <citation type="submission" date="2021-01" db="EMBL/GenBank/DDBJ databases">
        <authorList>
            <person name="Corre E."/>
            <person name="Pelletier E."/>
            <person name="Niang G."/>
            <person name="Scheremetjew M."/>
            <person name="Finn R."/>
            <person name="Kale V."/>
            <person name="Holt S."/>
            <person name="Cochrane G."/>
            <person name="Meng A."/>
            <person name="Brown T."/>
            <person name="Cohen L."/>
        </authorList>
    </citation>
    <scope>NUCLEOTIDE SEQUENCE</scope>
    <source>
        <strain evidence="2">RCC927</strain>
    </source>
</reference>
<gene>
    <name evidence="2" type="ORF">PSIN1315_LOCUS13939</name>
</gene>